<protein>
    <submittedName>
        <fullName evidence="2">Uncharacterized protein</fullName>
    </submittedName>
</protein>
<evidence type="ECO:0000313" key="3">
    <source>
        <dbReference type="Proteomes" id="UP000499080"/>
    </source>
</evidence>
<evidence type="ECO:0000256" key="1">
    <source>
        <dbReference type="SAM" id="MobiDB-lite"/>
    </source>
</evidence>
<comment type="caution">
    <text evidence="2">The sequence shown here is derived from an EMBL/GenBank/DDBJ whole genome shotgun (WGS) entry which is preliminary data.</text>
</comment>
<organism evidence="2 3">
    <name type="scientific">Araneus ventricosus</name>
    <name type="common">Orbweaver spider</name>
    <name type="synonym">Epeira ventricosa</name>
    <dbReference type="NCBI Taxonomy" id="182803"/>
    <lineage>
        <taxon>Eukaryota</taxon>
        <taxon>Metazoa</taxon>
        <taxon>Ecdysozoa</taxon>
        <taxon>Arthropoda</taxon>
        <taxon>Chelicerata</taxon>
        <taxon>Arachnida</taxon>
        <taxon>Araneae</taxon>
        <taxon>Araneomorphae</taxon>
        <taxon>Entelegynae</taxon>
        <taxon>Araneoidea</taxon>
        <taxon>Araneidae</taxon>
        <taxon>Araneus</taxon>
    </lineage>
</organism>
<gene>
    <name evidence="2" type="ORF">AVEN_85766_1</name>
</gene>
<dbReference type="EMBL" id="BGPR01021271">
    <property type="protein sequence ID" value="GBN86413.1"/>
    <property type="molecule type" value="Genomic_DNA"/>
</dbReference>
<evidence type="ECO:0000313" key="2">
    <source>
        <dbReference type="EMBL" id="GBN86413.1"/>
    </source>
</evidence>
<reference evidence="2 3" key="1">
    <citation type="journal article" date="2019" name="Sci. Rep.">
        <title>Orb-weaving spider Araneus ventricosus genome elucidates the spidroin gene catalogue.</title>
        <authorList>
            <person name="Kono N."/>
            <person name="Nakamura H."/>
            <person name="Ohtoshi R."/>
            <person name="Moran D.A.P."/>
            <person name="Shinohara A."/>
            <person name="Yoshida Y."/>
            <person name="Fujiwara M."/>
            <person name="Mori M."/>
            <person name="Tomita M."/>
            <person name="Arakawa K."/>
        </authorList>
    </citation>
    <scope>NUCLEOTIDE SEQUENCE [LARGE SCALE GENOMIC DNA]</scope>
</reference>
<accession>A0A4Y2SF56</accession>
<sequence>MFNVCALGHPTHIPTVIQFRSMFPSISATAGVMRSCSACSIVGIGGYINFVLHIIHCKKSHGARSGNLRDHGNRGTSSRPARPMQRHLVQGHYRSAI</sequence>
<name>A0A4Y2SF56_ARAVE</name>
<dbReference type="Proteomes" id="UP000499080">
    <property type="component" value="Unassembled WGS sequence"/>
</dbReference>
<keyword evidence="3" id="KW-1185">Reference proteome</keyword>
<dbReference type="AlphaFoldDB" id="A0A4Y2SF56"/>
<proteinExistence type="predicted"/>
<feature type="region of interest" description="Disordered" evidence="1">
    <location>
        <begin position="61"/>
        <end position="97"/>
    </location>
</feature>